<dbReference type="PANTHER" id="PTHR45663">
    <property type="entry name" value="GEO12009P1"/>
    <property type="match status" value="1"/>
</dbReference>
<dbReference type="GO" id="GO:0015035">
    <property type="term" value="F:protein-disulfide reductase activity"/>
    <property type="evidence" value="ECO:0007669"/>
    <property type="project" value="TreeGrafter"/>
</dbReference>
<dbReference type="Proteomes" id="UP000000249">
    <property type="component" value="Chromosome 1"/>
</dbReference>
<accession>A0A0H3AMR6</accession>
<dbReference type="Pfam" id="PF14561">
    <property type="entry name" value="TPR_20"/>
    <property type="match status" value="1"/>
</dbReference>
<dbReference type="SUPFAM" id="SSF48452">
    <property type="entry name" value="TPR-like"/>
    <property type="match status" value="1"/>
</dbReference>
<name>A0A0H3AMR6_VIBC3</name>
<dbReference type="AlphaFoldDB" id="A0A0H3AMR6"/>
<dbReference type="SUPFAM" id="SSF52833">
    <property type="entry name" value="Thioredoxin-like"/>
    <property type="match status" value="1"/>
</dbReference>
<reference evidence="2 3" key="1">
    <citation type="submission" date="2007-03" db="EMBL/GenBank/DDBJ databases">
        <authorList>
            <person name="Heidelberg J."/>
        </authorList>
    </citation>
    <scope>NUCLEOTIDE SEQUENCE [LARGE SCALE GENOMIC DNA]</scope>
    <source>
        <strain evidence="3">ATCC 39541 / Classical Ogawa 395 / O395</strain>
    </source>
</reference>
<dbReference type="GO" id="GO:0006950">
    <property type="term" value="P:response to stress"/>
    <property type="evidence" value="ECO:0007669"/>
    <property type="project" value="UniProtKB-ARBA"/>
</dbReference>
<dbReference type="KEGG" id="vco:VC0395_A0498"/>
<protein>
    <recommendedName>
        <fullName evidence="1">Thioredoxin domain-containing protein</fullName>
    </recommendedName>
</protein>
<dbReference type="PANTHER" id="PTHR45663:SF11">
    <property type="entry name" value="GEO12009P1"/>
    <property type="match status" value="1"/>
</dbReference>
<evidence type="ECO:0000313" key="3">
    <source>
        <dbReference type="Proteomes" id="UP000000249"/>
    </source>
</evidence>
<dbReference type="eggNOG" id="COG3118">
    <property type="taxonomic scope" value="Bacteria"/>
</dbReference>
<dbReference type="PROSITE" id="PS51352">
    <property type="entry name" value="THIOREDOXIN_2"/>
    <property type="match status" value="1"/>
</dbReference>
<dbReference type="Pfam" id="PF00085">
    <property type="entry name" value="Thioredoxin"/>
    <property type="match status" value="1"/>
</dbReference>
<dbReference type="GO" id="GO:0005737">
    <property type="term" value="C:cytoplasm"/>
    <property type="evidence" value="ECO:0007669"/>
    <property type="project" value="TreeGrafter"/>
</dbReference>
<sequence>MSFEAFIPIVYSAMCHPNQGFAMQAAKIIDVSQHNFHQVLQHSTLSPVLFYFWAPISHESAELLPAIEQLTERYQGAFVLARLNCQEEQGIAAQFGIQAIPTIALFIEGKPVDGLGGPQPIEAVEEMLKRHLPSDEERLMYQGFELAEQEQFSEALSLLSTLSDEWRNKGEVKLTLARCYLETGAVEAAQTELANMPLEYQQGEYKTLIARLELHQQAANSPEIIALEQEWNSDPQNPNIAIELAKQYHHVKRDEEALSLLWSWLSKNLNTLDGEMKKTFMDILTALGQGHPLANQYRKKLYSLLY</sequence>
<dbReference type="Gene3D" id="1.25.40.10">
    <property type="entry name" value="Tetratricopeptide repeat domain"/>
    <property type="match status" value="2"/>
</dbReference>
<dbReference type="PATRIC" id="fig|345073.21.peg.961"/>
<evidence type="ECO:0000259" key="1">
    <source>
        <dbReference type="PROSITE" id="PS51352"/>
    </source>
</evidence>
<dbReference type="CDD" id="cd02956">
    <property type="entry name" value="ybbN"/>
    <property type="match status" value="1"/>
</dbReference>
<dbReference type="Pfam" id="PF14559">
    <property type="entry name" value="TPR_19"/>
    <property type="match status" value="1"/>
</dbReference>
<proteinExistence type="predicted"/>
<gene>
    <name evidence="2" type="ordered locus">VC0395_A0498</name>
</gene>
<evidence type="ECO:0000313" key="2">
    <source>
        <dbReference type="EMBL" id="ABQ22191.1"/>
    </source>
</evidence>
<dbReference type="OrthoDB" id="9790390at2"/>
<dbReference type="KEGG" id="vcr:VC395_0992"/>
<feature type="domain" description="Thioredoxin" evidence="1">
    <location>
        <begin position="12"/>
        <end position="133"/>
    </location>
</feature>
<dbReference type="InterPro" id="IPR011990">
    <property type="entry name" value="TPR-like_helical_dom_sf"/>
</dbReference>
<dbReference type="InterPro" id="IPR013766">
    <property type="entry name" value="Thioredoxin_domain"/>
</dbReference>
<organism evidence="2 3">
    <name type="scientific">Vibrio cholerae serotype O1 (strain ATCC 39541 / Classical Ogawa 395 / O395)</name>
    <dbReference type="NCBI Taxonomy" id="345073"/>
    <lineage>
        <taxon>Bacteria</taxon>
        <taxon>Pseudomonadati</taxon>
        <taxon>Pseudomonadota</taxon>
        <taxon>Gammaproteobacteria</taxon>
        <taxon>Vibrionales</taxon>
        <taxon>Vibrionaceae</taxon>
        <taxon>Vibrio</taxon>
    </lineage>
</organism>
<dbReference type="Gene3D" id="3.40.30.10">
    <property type="entry name" value="Glutaredoxin"/>
    <property type="match status" value="1"/>
</dbReference>
<dbReference type="EMBL" id="CP000627">
    <property type="protein sequence ID" value="ABQ22191.1"/>
    <property type="molecule type" value="Genomic_DNA"/>
</dbReference>
<dbReference type="InterPro" id="IPR036249">
    <property type="entry name" value="Thioredoxin-like_sf"/>
</dbReference>